<dbReference type="GO" id="GO:0016787">
    <property type="term" value="F:hydrolase activity"/>
    <property type="evidence" value="ECO:0007669"/>
    <property type="project" value="UniProtKB-KW"/>
</dbReference>
<dbReference type="EMBL" id="CAJNIZ010009335">
    <property type="protein sequence ID" value="CAE7279628.1"/>
    <property type="molecule type" value="Genomic_DNA"/>
</dbReference>
<dbReference type="FunFam" id="3.40.50.300:FF:000326">
    <property type="entry name" value="P-loop containing nucleoside triphosphate hydrolase"/>
    <property type="match status" value="1"/>
</dbReference>
<feature type="transmembrane region" description="Helical" evidence="6">
    <location>
        <begin position="305"/>
        <end position="325"/>
    </location>
</feature>
<dbReference type="InterPro" id="IPR047187">
    <property type="entry name" value="SF1_C_Upf1"/>
</dbReference>
<dbReference type="Pfam" id="PF13086">
    <property type="entry name" value="AAA_11"/>
    <property type="match status" value="1"/>
</dbReference>
<keyword evidence="1" id="KW-0547">Nucleotide-binding</keyword>
<dbReference type="Pfam" id="PF13087">
    <property type="entry name" value="AAA_12"/>
    <property type="match status" value="1"/>
</dbReference>
<keyword evidence="2" id="KW-0378">Hydrolase</keyword>
<evidence type="ECO:0000256" key="5">
    <source>
        <dbReference type="SAM" id="MobiDB-lite"/>
    </source>
</evidence>
<feature type="non-terminal residue" evidence="10">
    <location>
        <position position="1"/>
    </location>
</feature>
<dbReference type="SUPFAM" id="SSF52540">
    <property type="entry name" value="P-loop containing nucleoside triphosphate hydrolases"/>
    <property type="match status" value="1"/>
</dbReference>
<evidence type="ECO:0000259" key="7">
    <source>
        <dbReference type="Pfam" id="PF07810"/>
    </source>
</evidence>
<organism evidence="10 11">
    <name type="scientific">Symbiodinium pilosum</name>
    <name type="common">Dinoflagellate</name>
    <dbReference type="NCBI Taxonomy" id="2952"/>
    <lineage>
        <taxon>Eukaryota</taxon>
        <taxon>Sar</taxon>
        <taxon>Alveolata</taxon>
        <taxon>Dinophyceae</taxon>
        <taxon>Suessiales</taxon>
        <taxon>Symbiodiniaceae</taxon>
        <taxon>Symbiodinium</taxon>
    </lineage>
</organism>
<protein>
    <submittedName>
        <fullName evidence="10">UPF1 protein</fullName>
    </submittedName>
</protein>
<feature type="compositionally biased region" description="Basic and acidic residues" evidence="5">
    <location>
        <begin position="986"/>
        <end position="997"/>
    </location>
</feature>
<reference evidence="10" key="1">
    <citation type="submission" date="2021-02" db="EMBL/GenBank/DDBJ databases">
        <authorList>
            <person name="Dougan E. K."/>
            <person name="Rhodes N."/>
            <person name="Thang M."/>
            <person name="Chan C."/>
        </authorList>
    </citation>
    <scope>NUCLEOTIDE SEQUENCE</scope>
</reference>
<keyword evidence="6" id="KW-0472">Membrane</keyword>
<accession>A0A812MY79</accession>
<keyword evidence="3" id="KW-0347">Helicase</keyword>
<dbReference type="GO" id="GO:0005524">
    <property type="term" value="F:ATP binding"/>
    <property type="evidence" value="ECO:0007669"/>
    <property type="project" value="UniProtKB-KW"/>
</dbReference>
<dbReference type="PANTHER" id="PTHR10887">
    <property type="entry name" value="DNA2/NAM7 HELICASE FAMILY"/>
    <property type="match status" value="1"/>
</dbReference>
<feature type="domain" description="TMC" evidence="7">
    <location>
        <begin position="349"/>
        <end position="449"/>
    </location>
</feature>
<evidence type="ECO:0000313" key="11">
    <source>
        <dbReference type="Proteomes" id="UP000649617"/>
    </source>
</evidence>
<dbReference type="GO" id="GO:0016020">
    <property type="term" value="C:membrane"/>
    <property type="evidence" value="ECO:0007669"/>
    <property type="project" value="InterPro"/>
</dbReference>
<name>A0A812MY79_SYMPI</name>
<comment type="caution">
    <text evidence="10">The sequence shown here is derived from an EMBL/GenBank/DDBJ whole genome shotgun (WGS) entry which is preliminary data.</text>
</comment>
<sequence>VFTSNWRDMPGTQNEDWVLYSRLADVVQAETPWPSCSINDTLAGQGFPGACRLSSTSQLTGRWFAPPETFEGNLPKHSLKLELWNATKCFAEARTDIRNMVGGLPVSVESSGKDLWLAFWYFFGNMVSIIFAVLFFLGWWQMTEATYNYELFTESLEPHRWSSLMLGVWNFRLNSESDREIWKQIMVSQFRAQFREEKEQEKARTRTSMDFYILRLQRFIGFLVNLSIIAGLWIAIWICIRDRTQLVENLAGTFEQCCNAKGFGEWLGNSLVTGAGAVLPPVTELLTHLEAWPQAYREQLNIYRFFLGQILTAGLYAAICLELLYDWPIWTNGDLVLDPQVEPCGSYPCKADHAGAELLSLVVTEYTWMMVKPLAKLFWALLKHGVKRMVGRTGNFPWPEFEIQDDAVNVVYFSALLWMCLSTVPYMAVIGPILLYLHFKWERFNLTFLTRRPFITSTTGLLVTLQRITCINFIAIGLLMMSQLIITVPYEPTCGPVDGFRAAGPMIWYLDFPLKEYWLIIYEITLENRGSILAATCFLMTVLGMMHQVKMKTNRSVVAQMSGVANRHVASLERELWRMDRRNDLLKRRLEWLEGKATMFARRTSNEVPDLQLRDLNIPLLLVDEAAQCFEPGLFVPLNATGCEAFALVGDERQLPATVKNQQAEQLQLGVSVFERFVCDEIVSMGNGFVQLDEQQRMHPSISRFPCERFYGGTVRDGAEMSKREPVPGFPWPVPGCHLAFVECGAYTGEEGGRGGSHSNFREAEILLAVLHRFLQAGTSPSQIGIITGYSAQKELLQREVARFGEQGLRVDTVDGFQGAERDLILVSTVRSHLKVGFMKDPRRINVLLTRARRGLIVFGNSTTLSSEVDTWRPWLNFVRQQGAEMLAGQLTTGEGVDRDFWDLPEATIDERSMPSLSSERLPPASFPASFPTFPAASSRQASFPPASFPPASSATVPRNPPPPPPPTPFPPASFPQPQRTVTSSKAEEDQRVERPRPPSTWLAEGTWAEYVDPETKRIWLYSEATGETRWKDR</sequence>
<keyword evidence="4" id="KW-0067">ATP-binding</keyword>
<feature type="region of interest" description="Disordered" evidence="5">
    <location>
        <begin position="932"/>
        <end position="1002"/>
    </location>
</feature>
<evidence type="ECO:0000256" key="6">
    <source>
        <dbReference type="SAM" id="Phobius"/>
    </source>
</evidence>
<feature type="domain" description="DNA2/NAM7 helicase helicase" evidence="8">
    <location>
        <begin position="610"/>
        <end position="661"/>
    </location>
</feature>
<dbReference type="OrthoDB" id="6513042at2759"/>
<proteinExistence type="predicted"/>
<evidence type="ECO:0000256" key="2">
    <source>
        <dbReference type="ARBA" id="ARBA00022801"/>
    </source>
</evidence>
<feature type="compositionally biased region" description="Pro residues" evidence="5">
    <location>
        <begin position="959"/>
        <end position="975"/>
    </location>
</feature>
<evidence type="ECO:0000256" key="4">
    <source>
        <dbReference type="ARBA" id="ARBA00022840"/>
    </source>
</evidence>
<dbReference type="PANTHER" id="PTHR10887:SF495">
    <property type="entry name" value="HELICASE SENATAXIN ISOFORM X1-RELATED"/>
    <property type="match status" value="1"/>
</dbReference>
<dbReference type="InterPro" id="IPR041677">
    <property type="entry name" value="DNA2/NAM7_AAA_11"/>
</dbReference>
<feature type="domain" description="DNA2/NAM7 helicase-like C-terminal" evidence="9">
    <location>
        <begin position="670"/>
        <end position="862"/>
    </location>
</feature>
<dbReference type="InterPro" id="IPR012496">
    <property type="entry name" value="TMC_dom"/>
</dbReference>
<dbReference type="InterPro" id="IPR045055">
    <property type="entry name" value="DNA2/NAM7-like"/>
</dbReference>
<feature type="transmembrane region" description="Helical" evidence="6">
    <location>
        <begin position="119"/>
        <end position="140"/>
    </location>
</feature>
<feature type="compositionally biased region" description="Low complexity" evidence="5">
    <location>
        <begin position="932"/>
        <end position="958"/>
    </location>
</feature>
<keyword evidence="6" id="KW-1133">Transmembrane helix</keyword>
<gene>
    <name evidence="10" type="primary">UPF1</name>
    <name evidence="10" type="ORF">SPIL2461_LOCUS6259</name>
</gene>
<dbReference type="InterPro" id="IPR027417">
    <property type="entry name" value="P-loop_NTPase"/>
</dbReference>
<dbReference type="Pfam" id="PF07810">
    <property type="entry name" value="TMC"/>
    <property type="match status" value="1"/>
</dbReference>
<evidence type="ECO:0000256" key="3">
    <source>
        <dbReference type="ARBA" id="ARBA00022806"/>
    </source>
</evidence>
<evidence type="ECO:0000259" key="8">
    <source>
        <dbReference type="Pfam" id="PF13086"/>
    </source>
</evidence>
<feature type="transmembrane region" description="Helical" evidence="6">
    <location>
        <begin position="415"/>
        <end position="439"/>
    </location>
</feature>
<keyword evidence="11" id="KW-1185">Reference proteome</keyword>
<dbReference type="Proteomes" id="UP000649617">
    <property type="component" value="Unassembled WGS sequence"/>
</dbReference>
<dbReference type="CDD" id="cd18808">
    <property type="entry name" value="SF1_C_Upf1"/>
    <property type="match status" value="1"/>
</dbReference>
<feature type="transmembrane region" description="Helical" evidence="6">
    <location>
        <begin position="460"/>
        <end position="486"/>
    </location>
</feature>
<keyword evidence="6" id="KW-0812">Transmembrane</keyword>
<feature type="transmembrane region" description="Helical" evidence="6">
    <location>
        <begin position="219"/>
        <end position="240"/>
    </location>
</feature>
<dbReference type="AlphaFoldDB" id="A0A812MY79"/>
<evidence type="ECO:0000259" key="9">
    <source>
        <dbReference type="Pfam" id="PF13087"/>
    </source>
</evidence>
<evidence type="ECO:0000256" key="1">
    <source>
        <dbReference type="ARBA" id="ARBA00022741"/>
    </source>
</evidence>
<evidence type="ECO:0000313" key="10">
    <source>
        <dbReference type="EMBL" id="CAE7279628.1"/>
    </source>
</evidence>
<dbReference type="InterPro" id="IPR041679">
    <property type="entry name" value="DNA2/NAM7-like_C"/>
</dbReference>
<dbReference type="Gene3D" id="3.40.50.300">
    <property type="entry name" value="P-loop containing nucleotide triphosphate hydrolases"/>
    <property type="match status" value="2"/>
</dbReference>
<dbReference type="GO" id="GO:0004386">
    <property type="term" value="F:helicase activity"/>
    <property type="evidence" value="ECO:0007669"/>
    <property type="project" value="UniProtKB-KW"/>
</dbReference>
<dbReference type="GO" id="GO:0005694">
    <property type="term" value="C:chromosome"/>
    <property type="evidence" value="ECO:0007669"/>
    <property type="project" value="UniProtKB-ARBA"/>
</dbReference>